<feature type="domain" description="Protein kinase" evidence="5">
    <location>
        <begin position="154"/>
        <end position="251"/>
    </location>
</feature>
<evidence type="ECO:0000256" key="2">
    <source>
        <dbReference type="ARBA" id="ARBA00022729"/>
    </source>
</evidence>
<keyword evidence="7" id="KW-1185">Reference proteome</keyword>
<keyword evidence="1" id="KW-0808">Transferase</keyword>
<dbReference type="Proteomes" id="UP000008311">
    <property type="component" value="Unassembled WGS sequence"/>
</dbReference>
<dbReference type="PANTHER" id="PTHR47976:SF30">
    <property type="entry name" value="RECEPTOR-LIKE SERINE_THREONINE-PROTEIN KINASE"/>
    <property type="match status" value="1"/>
</dbReference>
<keyword evidence="4" id="KW-0067">ATP-binding</keyword>
<evidence type="ECO:0000313" key="6">
    <source>
        <dbReference type="EMBL" id="EEF46441.1"/>
    </source>
</evidence>
<dbReference type="eggNOG" id="ENOG502QUNW">
    <property type="taxonomic scope" value="Eukaryota"/>
</dbReference>
<dbReference type="Pfam" id="PF07714">
    <property type="entry name" value="PK_Tyr_Ser-Thr"/>
    <property type="match status" value="1"/>
</dbReference>
<dbReference type="PROSITE" id="PS50011">
    <property type="entry name" value="PROTEIN_KINASE_DOM"/>
    <property type="match status" value="1"/>
</dbReference>
<name>B9RQK2_RICCO</name>
<evidence type="ECO:0000256" key="1">
    <source>
        <dbReference type="ARBA" id="ARBA00022679"/>
    </source>
</evidence>
<dbReference type="FunFam" id="3.30.200.20:FF:000178">
    <property type="entry name" value="serine/threonine-protein kinase PBS1-like"/>
    <property type="match status" value="1"/>
</dbReference>
<dbReference type="PANTHER" id="PTHR47976">
    <property type="entry name" value="G-TYPE LECTIN S-RECEPTOR-LIKE SERINE/THREONINE-PROTEIN KINASE SD2-5"/>
    <property type="match status" value="1"/>
</dbReference>
<reference evidence="7" key="1">
    <citation type="journal article" date="2010" name="Nat. Biotechnol.">
        <title>Draft genome sequence of the oilseed species Ricinus communis.</title>
        <authorList>
            <person name="Chan A.P."/>
            <person name="Crabtree J."/>
            <person name="Zhao Q."/>
            <person name="Lorenzi H."/>
            <person name="Orvis J."/>
            <person name="Puiu D."/>
            <person name="Melake-Berhan A."/>
            <person name="Jones K.M."/>
            <person name="Redman J."/>
            <person name="Chen G."/>
            <person name="Cahoon E.B."/>
            <person name="Gedil M."/>
            <person name="Stanke M."/>
            <person name="Haas B.J."/>
            <person name="Wortman J.R."/>
            <person name="Fraser-Liggett C.M."/>
            <person name="Ravel J."/>
            <person name="Rabinowicz P.D."/>
        </authorList>
    </citation>
    <scope>NUCLEOTIDE SEQUENCE [LARGE SCALE GENOMIC DNA]</scope>
    <source>
        <strain evidence="7">cv. Hale</strain>
    </source>
</reference>
<dbReference type="EMBL" id="EQ973801">
    <property type="protein sequence ID" value="EEF46441.1"/>
    <property type="molecule type" value="Genomic_DNA"/>
</dbReference>
<dbReference type="GO" id="GO:0005524">
    <property type="term" value="F:ATP binding"/>
    <property type="evidence" value="ECO:0007669"/>
    <property type="project" value="UniProtKB-KW"/>
</dbReference>
<dbReference type="Gene3D" id="3.30.200.20">
    <property type="entry name" value="Phosphorylase Kinase, domain 1"/>
    <property type="match status" value="1"/>
</dbReference>
<evidence type="ECO:0000256" key="3">
    <source>
        <dbReference type="ARBA" id="ARBA00022741"/>
    </source>
</evidence>
<evidence type="ECO:0000256" key="4">
    <source>
        <dbReference type="ARBA" id="ARBA00022840"/>
    </source>
</evidence>
<evidence type="ECO:0000259" key="5">
    <source>
        <dbReference type="PROSITE" id="PS50011"/>
    </source>
</evidence>
<dbReference type="InterPro" id="IPR000719">
    <property type="entry name" value="Prot_kinase_dom"/>
</dbReference>
<dbReference type="AlphaFoldDB" id="B9RQK2"/>
<protein>
    <submittedName>
        <fullName evidence="6">S-receptor kinase, putative</fullName>
    </submittedName>
</protein>
<dbReference type="InterPro" id="IPR001245">
    <property type="entry name" value="Ser-Thr/Tyr_kinase_cat_dom"/>
</dbReference>
<keyword evidence="2" id="KW-0732">Signal</keyword>
<organism evidence="6 7">
    <name type="scientific">Ricinus communis</name>
    <name type="common">Castor bean</name>
    <dbReference type="NCBI Taxonomy" id="3988"/>
    <lineage>
        <taxon>Eukaryota</taxon>
        <taxon>Viridiplantae</taxon>
        <taxon>Streptophyta</taxon>
        <taxon>Embryophyta</taxon>
        <taxon>Tracheophyta</taxon>
        <taxon>Spermatophyta</taxon>
        <taxon>Magnoliopsida</taxon>
        <taxon>eudicotyledons</taxon>
        <taxon>Gunneridae</taxon>
        <taxon>Pentapetalae</taxon>
        <taxon>rosids</taxon>
        <taxon>fabids</taxon>
        <taxon>Malpighiales</taxon>
        <taxon>Euphorbiaceae</taxon>
        <taxon>Acalyphoideae</taxon>
        <taxon>Acalypheae</taxon>
        <taxon>Ricinus</taxon>
    </lineage>
</organism>
<keyword evidence="6" id="KW-0418">Kinase</keyword>
<dbReference type="GO" id="GO:0004672">
    <property type="term" value="F:protein kinase activity"/>
    <property type="evidence" value="ECO:0007669"/>
    <property type="project" value="InterPro"/>
</dbReference>
<keyword evidence="3" id="KW-0547">Nucleotide-binding</keyword>
<dbReference type="InterPro" id="IPR011009">
    <property type="entry name" value="Kinase-like_dom_sf"/>
</dbReference>
<sequence length="251" mass="28524">MEIFQYLRLDSDGHLRAYKWADGILSCWKDGNESYFRKLNSSRGKHFTPVLYNTDMEICKQACLKIALAKQLFFDTVQRQLNASVPSIAPIPYDSIPKAPNKRSRRVLVLILGKQYSAEEGRENNVDEECNNLFLQVTNSPRRSTFQDLKSATDDFRRKRGGGGFGSVFEGTFLSDGTKVAIKRLDQFGQGRKEFLAEVKTIGSIHHITLARLVGLCAESSHKLLVYEFMSNGSLDKWIFNGNQDNALKWK</sequence>
<proteinExistence type="predicted"/>
<accession>B9RQK2</accession>
<gene>
    <name evidence="6" type="ORF">RCOM_1493540</name>
</gene>
<evidence type="ECO:0000313" key="7">
    <source>
        <dbReference type="Proteomes" id="UP000008311"/>
    </source>
</evidence>
<dbReference type="InParanoid" id="B9RQK2"/>
<dbReference type="SUPFAM" id="SSF56112">
    <property type="entry name" value="Protein kinase-like (PK-like)"/>
    <property type="match status" value="1"/>
</dbReference>
<dbReference type="InterPro" id="IPR051343">
    <property type="entry name" value="G-type_lectin_kinases/EP1-like"/>
</dbReference>